<dbReference type="FunFam" id="3.40.50.2000:FF:000029">
    <property type="entry name" value="Sterol 3-beta-glucosyltransferase"/>
    <property type="match status" value="1"/>
</dbReference>
<dbReference type="InterPro" id="IPR011993">
    <property type="entry name" value="PH-like_dom_sf"/>
</dbReference>
<evidence type="ECO:0000313" key="18">
    <source>
        <dbReference type="EMBL" id="RKP31245.1"/>
    </source>
</evidence>
<keyword evidence="6 18" id="KW-0808">Transferase</keyword>
<organism evidence="18 19">
    <name type="scientific">Metschnikowia bicuspidata</name>
    <dbReference type="NCBI Taxonomy" id="27322"/>
    <lineage>
        <taxon>Eukaryota</taxon>
        <taxon>Fungi</taxon>
        <taxon>Dikarya</taxon>
        <taxon>Ascomycota</taxon>
        <taxon>Saccharomycotina</taxon>
        <taxon>Pichiomycetes</taxon>
        <taxon>Metschnikowiaceae</taxon>
        <taxon>Metschnikowia</taxon>
    </lineage>
</organism>
<comment type="catalytic activity">
    <reaction evidence="14">
        <text>a sterol + UDP-alpha-D-glucose = a sterol 3-beta-D-glucoside + UDP + H(+)</text>
        <dbReference type="Rhea" id="RHEA:22724"/>
        <dbReference type="ChEBI" id="CHEBI:15378"/>
        <dbReference type="ChEBI" id="CHEBI:15889"/>
        <dbReference type="ChEBI" id="CHEBI:37424"/>
        <dbReference type="ChEBI" id="CHEBI:58223"/>
        <dbReference type="ChEBI" id="CHEBI:58885"/>
        <dbReference type="EC" id="2.4.1.173"/>
    </reaction>
    <physiologicalReaction direction="left-to-right" evidence="14">
        <dbReference type="Rhea" id="RHEA:22725"/>
    </physiologicalReaction>
</comment>
<evidence type="ECO:0000313" key="19">
    <source>
        <dbReference type="Proteomes" id="UP000268321"/>
    </source>
</evidence>
<dbReference type="InterPro" id="IPR050426">
    <property type="entry name" value="Glycosyltransferase_28"/>
</dbReference>
<dbReference type="InterPro" id="IPR002213">
    <property type="entry name" value="UDP_glucos_trans"/>
</dbReference>
<evidence type="ECO:0000256" key="8">
    <source>
        <dbReference type="ARBA" id="ARBA00023011"/>
    </source>
</evidence>
<comment type="similarity">
    <text evidence="1">Belongs to the glycosyltransferase 28 family.</text>
</comment>
<dbReference type="Pfam" id="PF06722">
    <property type="entry name" value="EryCIII-like_C"/>
    <property type="match status" value="1"/>
</dbReference>
<dbReference type="Proteomes" id="UP000268321">
    <property type="component" value="Unassembled WGS sequence"/>
</dbReference>
<dbReference type="Pfam" id="PF02893">
    <property type="entry name" value="GRAM"/>
    <property type="match status" value="1"/>
</dbReference>
<dbReference type="CDD" id="cd03784">
    <property type="entry name" value="GT1_Gtf-like"/>
    <property type="match status" value="1"/>
</dbReference>
<dbReference type="GO" id="GO:0005975">
    <property type="term" value="P:carbohydrate metabolic process"/>
    <property type="evidence" value="ECO:0007669"/>
    <property type="project" value="InterPro"/>
</dbReference>
<keyword evidence="10" id="KW-1207">Sterol metabolism</keyword>
<sequence>MAQKLQSAFNLSDTDIVYGRFEAWLVRDVLLQGRIFILRDALCFYLLLPGKVQNPEDKDPDTALHEGALGHSDFYFSSVINNKGWAILRPRTLSLYSGPSKVYFPLKVIDLKNAIHCRIVESTAHYGFQASSPRGSNSTSGVTSPAQSETSSLAEEQEEAEVVKGVWFEIVCTNKVYKFQTQGIYSARHWVTALTKAIFTLRNTNSNHEAILKVPLQDVLDYRKKFILRDEDEVSGEETEEKQAQLPVTISLSYTLPAQEVSKNLEDFHMKPAIDESVQNTSDSANFLLFHKGEDLFQLLDFVYDNHMKSSAGPSAESSGLSRTVLSLCNLPTSYYNKVTSTLQPEFLSGTSIMNKIESVNREIHKYRHEQYYRNQNGKIVSLQMKERTNSTSKKIDFIVNLPKPFTLLTLKNSGMHIRAQRRNINEVILRYLTLINSDDCEEEKRIDNEWHNENTGNNSPKSTKDSHKKLKKSSKMKLFKKSIKTVSAMGGLWSTMPEHFIGTFGDPYYVSDLRERVKAVNRFRKNFSLGPDSVLISSYFTHLKRMIPIYGLLYVSNDKLCFRSLLPGVSTKMILPLKEIQLYAKGTLKKSPYFSEHIKVKGMDEVVFEFGNSELRNDFHETIKNGLGNIQASQSESLPSPLCKPSLANATVSKEFNPDRFYRSRIRTARLRLLEDKVSVASGIGFPLILEDDPVVFSEVVPMKPLNIILLTIGSRGDVQPYIALGKALIKEGHNVTIATHAEYADWIVLHGIKHKVLAGDPAELMQLMVTHGSLSVSFLREAHAKFKEWILLLLETSWTACEGADLIIESPSAMSGIHIAEALGVPYIRAFTMPWTRSRAYPHAFIFPDQKRSGSYNLLTHIIFENIFWKGISGQVNAWREKTLGLARTNLHKLQQYRVPFIYNVSPAILPPSVDFPEWVKISGYWFLDEGALNYKPPAELMEFIERARQERKTLVYVGFGSIVVSDANALTQTIVDAILELEVLCILNKGWSDRLSKAEKGPEIKMPPVIFECGSVPHDWLFPKVDVAIHHGGSGTTGASLRAGTPTIIKPFFGDQFFYASRIEEFGVGISLKTLNAKILAKAIRTVTTEKKYKQKVQEIASAMLKERGVMSAVEAIYTELAYAKSLILNIKHNKNG</sequence>
<evidence type="ECO:0000256" key="5">
    <source>
        <dbReference type="ARBA" id="ARBA00022676"/>
    </source>
</evidence>
<feature type="compositionally biased region" description="Basic residues" evidence="15">
    <location>
        <begin position="467"/>
        <end position="476"/>
    </location>
</feature>
<dbReference type="SMART" id="SM00568">
    <property type="entry name" value="GRAM"/>
    <property type="match status" value="2"/>
</dbReference>
<feature type="domain" description="GRAM" evidence="17">
    <location>
        <begin position="3"/>
        <end position="116"/>
    </location>
</feature>
<keyword evidence="8" id="KW-0756">Sterol biosynthesis</keyword>
<dbReference type="SUPFAM" id="SSF50729">
    <property type="entry name" value="PH domain-like"/>
    <property type="match status" value="1"/>
</dbReference>
<dbReference type="SUPFAM" id="SSF53756">
    <property type="entry name" value="UDP-Glycosyltransferase/glycogen phosphorylase"/>
    <property type="match status" value="1"/>
</dbReference>
<dbReference type="InterPro" id="IPR010610">
    <property type="entry name" value="EryCIII-like_C"/>
</dbReference>
<dbReference type="InterPro" id="IPR004276">
    <property type="entry name" value="GlycoTrans_28_N"/>
</dbReference>
<dbReference type="EMBL" id="ML004444">
    <property type="protein sequence ID" value="RKP31245.1"/>
    <property type="molecule type" value="Genomic_DNA"/>
</dbReference>
<name>A0A4P9ZE72_9ASCO</name>
<reference evidence="19" key="1">
    <citation type="journal article" date="2018" name="Nat. Microbiol.">
        <title>Leveraging single-cell genomics to expand the fungal tree of life.</title>
        <authorList>
            <person name="Ahrendt S.R."/>
            <person name="Quandt C.A."/>
            <person name="Ciobanu D."/>
            <person name="Clum A."/>
            <person name="Salamov A."/>
            <person name="Andreopoulos B."/>
            <person name="Cheng J.F."/>
            <person name="Woyke T."/>
            <person name="Pelin A."/>
            <person name="Henrissat B."/>
            <person name="Reynolds N.K."/>
            <person name="Benny G.L."/>
            <person name="Smith M.E."/>
            <person name="James T.Y."/>
            <person name="Grigoriev I.V."/>
        </authorList>
    </citation>
    <scope>NUCLEOTIDE SEQUENCE [LARGE SCALE GENOMIC DNA]</scope>
    <source>
        <strain evidence="19">Baker2002</strain>
    </source>
</reference>
<keyword evidence="5" id="KW-0328">Glycosyltransferase</keyword>
<dbReference type="FunFam" id="3.40.50.2000:FF:000009">
    <property type="entry name" value="Sterol 3-beta-glucosyltransferase UGT80A2"/>
    <property type="match status" value="1"/>
</dbReference>
<keyword evidence="19" id="KW-1185">Reference proteome</keyword>
<dbReference type="SMART" id="SM00233">
    <property type="entry name" value="PH"/>
    <property type="match status" value="2"/>
</dbReference>
<evidence type="ECO:0000256" key="11">
    <source>
        <dbReference type="ARBA" id="ARBA00023221"/>
    </source>
</evidence>
<dbReference type="Gene3D" id="2.30.29.30">
    <property type="entry name" value="Pleckstrin-homology domain (PH domain)/Phosphotyrosine-binding domain (PTB)"/>
    <property type="match status" value="2"/>
</dbReference>
<dbReference type="Pfam" id="PF03033">
    <property type="entry name" value="Glyco_transf_28"/>
    <property type="match status" value="1"/>
</dbReference>
<evidence type="ECO:0000256" key="9">
    <source>
        <dbReference type="ARBA" id="ARBA00023098"/>
    </source>
</evidence>
<comment type="catalytic activity">
    <reaction evidence="13">
        <text>ergosterol + UDP-alpha-D-glucose = ergosteryl 3-beta-D-glucoside + UDP + H(+)</text>
        <dbReference type="Rhea" id="RHEA:61836"/>
        <dbReference type="ChEBI" id="CHEBI:15378"/>
        <dbReference type="ChEBI" id="CHEBI:16933"/>
        <dbReference type="ChEBI" id="CHEBI:52973"/>
        <dbReference type="ChEBI" id="CHEBI:58223"/>
        <dbReference type="ChEBI" id="CHEBI:58885"/>
    </reaction>
    <physiologicalReaction direction="left-to-right" evidence="13">
        <dbReference type="Rhea" id="RHEA:61837"/>
    </physiologicalReaction>
</comment>
<dbReference type="InterPro" id="IPR004182">
    <property type="entry name" value="GRAM"/>
</dbReference>
<dbReference type="GO" id="GO:0016906">
    <property type="term" value="F:sterol 3-beta-glucosyltransferase activity"/>
    <property type="evidence" value="ECO:0007669"/>
    <property type="project" value="UniProtKB-EC"/>
</dbReference>
<evidence type="ECO:0000256" key="10">
    <source>
        <dbReference type="ARBA" id="ARBA00023166"/>
    </source>
</evidence>
<accession>A0A4P9ZE72</accession>
<dbReference type="EC" id="2.4.1.173" evidence="2"/>
<feature type="compositionally biased region" description="Polar residues" evidence="15">
    <location>
        <begin position="130"/>
        <end position="154"/>
    </location>
</feature>
<evidence type="ECO:0000256" key="15">
    <source>
        <dbReference type="SAM" id="MobiDB-lite"/>
    </source>
</evidence>
<dbReference type="Gene3D" id="3.40.50.2000">
    <property type="entry name" value="Glycogen Phosphorylase B"/>
    <property type="match status" value="2"/>
</dbReference>
<evidence type="ECO:0000256" key="12">
    <source>
        <dbReference type="ARBA" id="ARBA00029843"/>
    </source>
</evidence>
<evidence type="ECO:0000256" key="3">
    <source>
        <dbReference type="ARBA" id="ARBA00017894"/>
    </source>
</evidence>
<evidence type="ECO:0000256" key="6">
    <source>
        <dbReference type="ARBA" id="ARBA00022679"/>
    </source>
</evidence>
<dbReference type="GO" id="GO:0016126">
    <property type="term" value="P:sterol biosynthetic process"/>
    <property type="evidence" value="ECO:0007669"/>
    <property type="project" value="UniProtKB-KW"/>
</dbReference>
<evidence type="ECO:0000256" key="13">
    <source>
        <dbReference type="ARBA" id="ARBA00047886"/>
    </source>
</evidence>
<keyword evidence="9" id="KW-0443">Lipid metabolism</keyword>
<dbReference type="OrthoDB" id="10261837at2759"/>
<protein>
    <recommendedName>
        <fullName evidence="3">Sterol 3-beta-glucosyltransferase</fullName>
        <ecNumber evidence="2">2.4.1.173</ecNumber>
    </recommendedName>
    <alternativeName>
        <fullName evidence="12">Autophagy-related protein 26</fullName>
    </alternativeName>
</protein>
<keyword evidence="4" id="KW-0444">Lipid biosynthesis</keyword>
<dbReference type="InterPro" id="IPR001849">
    <property type="entry name" value="PH_domain"/>
</dbReference>
<evidence type="ECO:0000259" key="17">
    <source>
        <dbReference type="SMART" id="SM00568"/>
    </source>
</evidence>
<evidence type="ECO:0000256" key="7">
    <source>
        <dbReference type="ARBA" id="ARBA00022955"/>
    </source>
</evidence>
<feature type="domain" description="GRAM" evidence="17">
    <location>
        <begin position="522"/>
        <end position="588"/>
    </location>
</feature>
<dbReference type="AlphaFoldDB" id="A0A4P9ZE72"/>
<evidence type="ECO:0000256" key="4">
    <source>
        <dbReference type="ARBA" id="ARBA00022516"/>
    </source>
</evidence>
<evidence type="ECO:0000259" key="16">
    <source>
        <dbReference type="SMART" id="SM00233"/>
    </source>
</evidence>
<gene>
    <name evidence="18" type="ORF">METBISCDRAFT_14414</name>
</gene>
<dbReference type="PANTHER" id="PTHR48050:SF25">
    <property type="entry name" value="STEROL 3-BETA-GLUCOSYLTRANSFERASE"/>
    <property type="match status" value="1"/>
</dbReference>
<keyword evidence="7" id="KW-0752">Steroid biosynthesis</keyword>
<feature type="region of interest" description="Disordered" evidence="15">
    <location>
        <begin position="448"/>
        <end position="476"/>
    </location>
</feature>
<proteinExistence type="inferred from homology"/>
<evidence type="ECO:0000256" key="2">
    <source>
        <dbReference type="ARBA" id="ARBA00012650"/>
    </source>
</evidence>
<feature type="domain" description="PH" evidence="16">
    <location>
        <begin position="535"/>
        <end position="631"/>
    </location>
</feature>
<feature type="region of interest" description="Disordered" evidence="15">
    <location>
        <begin position="130"/>
        <end position="156"/>
    </location>
</feature>
<evidence type="ECO:0000256" key="14">
    <source>
        <dbReference type="ARBA" id="ARBA00049453"/>
    </source>
</evidence>
<evidence type="ECO:0000256" key="1">
    <source>
        <dbReference type="ARBA" id="ARBA00006962"/>
    </source>
</evidence>
<dbReference type="PANTHER" id="PTHR48050">
    <property type="entry name" value="STEROL 3-BETA-GLUCOSYLTRANSFERASE"/>
    <property type="match status" value="1"/>
</dbReference>
<feature type="domain" description="PH" evidence="16">
    <location>
        <begin position="63"/>
        <end position="201"/>
    </location>
</feature>
<keyword evidence="11" id="KW-0753">Steroid metabolism</keyword>